<evidence type="ECO:0000313" key="2">
    <source>
        <dbReference type="EMBL" id="KAH8042809.1"/>
    </source>
</evidence>
<protein>
    <recommendedName>
        <fullName evidence="4">Tick transposon</fullName>
    </recommendedName>
</protein>
<evidence type="ECO:0000256" key="1">
    <source>
        <dbReference type="SAM" id="MobiDB-lite"/>
    </source>
</evidence>
<dbReference type="InterPro" id="IPR005312">
    <property type="entry name" value="DUF1759"/>
</dbReference>
<organism evidence="2 3">
    <name type="scientific">Rhipicephalus microplus</name>
    <name type="common">Cattle tick</name>
    <name type="synonym">Boophilus microplus</name>
    <dbReference type="NCBI Taxonomy" id="6941"/>
    <lineage>
        <taxon>Eukaryota</taxon>
        <taxon>Metazoa</taxon>
        <taxon>Ecdysozoa</taxon>
        <taxon>Arthropoda</taxon>
        <taxon>Chelicerata</taxon>
        <taxon>Arachnida</taxon>
        <taxon>Acari</taxon>
        <taxon>Parasitiformes</taxon>
        <taxon>Ixodida</taxon>
        <taxon>Ixodoidea</taxon>
        <taxon>Ixodidae</taxon>
        <taxon>Rhipicephalinae</taxon>
        <taxon>Rhipicephalus</taxon>
        <taxon>Boophilus</taxon>
    </lineage>
</organism>
<name>A0A9J6F8U9_RHIMP</name>
<dbReference type="AlphaFoldDB" id="A0A9J6F8U9"/>
<feature type="region of interest" description="Disordered" evidence="1">
    <location>
        <begin position="58"/>
        <end position="89"/>
    </location>
</feature>
<dbReference type="Pfam" id="PF03564">
    <property type="entry name" value="DUF1759"/>
    <property type="match status" value="1"/>
</dbReference>
<gene>
    <name evidence="2" type="ORF">HPB51_025861</name>
</gene>
<dbReference type="Proteomes" id="UP000821866">
    <property type="component" value="Chromosome 1"/>
</dbReference>
<accession>A0A9J6F8U9</accession>
<reference evidence="2" key="1">
    <citation type="journal article" date="2020" name="Cell">
        <title>Large-Scale Comparative Analyses of Tick Genomes Elucidate Their Genetic Diversity and Vector Capacities.</title>
        <authorList>
            <consortium name="Tick Genome and Microbiome Consortium (TIGMIC)"/>
            <person name="Jia N."/>
            <person name="Wang J."/>
            <person name="Shi W."/>
            <person name="Du L."/>
            <person name="Sun Y."/>
            <person name="Zhan W."/>
            <person name="Jiang J.F."/>
            <person name="Wang Q."/>
            <person name="Zhang B."/>
            <person name="Ji P."/>
            <person name="Bell-Sakyi L."/>
            <person name="Cui X.M."/>
            <person name="Yuan T.T."/>
            <person name="Jiang B.G."/>
            <person name="Yang W.F."/>
            <person name="Lam T.T."/>
            <person name="Chang Q.C."/>
            <person name="Ding S.J."/>
            <person name="Wang X.J."/>
            <person name="Zhu J.G."/>
            <person name="Ruan X.D."/>
            <person name="Zhao L."/>
            <person name="Wei J.T."/>
            <person name="Ye R.Z."/>
            <person name="Que T.C."/>
            <person name="Du C.H."/>
            <person name="Zhou Y.H."/>
            <person name="Cheng J.X."/>
            <person name="Dai P.F."/>
            <person name="Guo W.B."/>
            <person name="Han X.H."/>
            <person name="Huang E.J."/>
            <person name="Li L.F."/>
            <person name="Wei W."/>
            <person name="Gao Y.C."/>
            <person name="Liu J.Z."/>
            <person name="Shao H.Z."/>
            <person name="Wang X."/>
            <person name="Wang C.C."/>
            <person name="Yang T.C."/>
            <person name="Huo Q.B."/>
            <person name="Li W."/>
            <person name="Chen H.Y."/>
            <person name="Chen S.E."/>
            <person name="Zhou L.G."/>
            <person name="Ni X.B."/>
            <person name="Tian J.H."/>
            <person name="Sheng Y."/>
            <person name="Liu T."/>
            <person name="Pan Y.S."/>
            <person name="Xia L.Y."/>
            <person name="Li J."/>
            <person name="Zhao F."/>
            <person name="Cao W.C."/>
        </authorList>
    </citation>
    <scope>NUCLEOTIDE SEQUENCE</scope>
    <source>
        <strain evidence="2">Rmic-2018</strain>
    </source>
</reference>
<evidence type="ECO:0000313" key="3">
    <source>
        <dbReference type="Proteomes" id="UP000821866"/>
    </source>
</evidence>
<sequence>MEYLKDEAVLSKLDDIILVTTDEEILKHEVGTMQEYEKIFYAVSRAKFWLQERKKKARTQAQATEPGPSYFASPNSADAAAQEREHRQRSIQLPKLQMPTFEGSLRIWQSFWDHFDITIYKNTELPRIEKFKYLLTYLTGSAKRAEEGIRQAEQNYDLAIKSLTDCFGRQDPIVNEGVNHILALISVKSSSEVLKLRLLHDSM</sequence>
<comment type="caution">
    <text evidence="2">The sequence shown here is derived from an EMBL/GenBank/DDBJ whole genome shotgun (WGS) entry which is preliminary data.</text>
</comment>
<dbReference type="EMBL" id="JABSTU010000001">
    <property type="protein sequence ID" value="KAH8042809.1"/>
    <property type="molecule type" value="Genomic_DNA"/>
</dbReference>
<dbReference type="PANTHER" id="PTHR22954">
    <property type="entry name" value="RETROVIRAL PROTEASE-RELATED"/>
    <property type="match status" value="1"/>
</dbReference>
<reference evidence="2" key="2">
    <citation type="submission" date="2021-09" db="EMBL/GenBank/DDBJ databases">
        <authorList>
            <person name="Jia N."/>
            <person name="Wang J."/>
            <person name="Shi W."/>
            <person name="Du L."/>
            <person name="Sun Y."/>
            <person name="Zhan W."/>
            <person name="Jiang J."/>
            <person name="Wang Q."/>
            <person name="Zhang B."/>
            <person name="Ji P."/>
            <person name="Sakyi L.B."/>
            <person name="Cui X."/>
            <person name="Yuan T."/>
            <person name="Jiang B."/>
            <person name="Yang W."/>
            <person name="Lam T.T.-Y."/>
            <person name="Chang Q."/>
            <person name="Ding S."/>
            <person name="Wang X."/>
            <person name="Zhu J."/>
            <person name="Ruan X."/>
            <person name="Zhao L."/>
            <person name="Wei J."/>
            <person name="Que T."/>
            <person name="Du C."/>
            <person name="Cheng J."/>
            <person name="Dai P."/>
            <person name="Han X."/>
            <person name="Huang E."/>
            <person name="Gao Y."/>
            <person name="Liu J."/>
            <person name="Shao H."/>
            <person name="Ye R."/>
            <person name="Li L."/>
            <person name="Wei W."/>
            <person name="Wang X."/>
            <person name="Wang C."/>
            <person name="Huo Q."/>
            <person name="Li W."/>
            <person name="Guo W."/>
            <person name="Chen H."/>
            <person name="Chen S."/>
            <person name="Zhou L."/>
            <person name="Zhou L."/>
            <person name="Ni X."/>
            <person name="Tian J."/>
            <person name="Zhou Y."/>
            <person name="Sheng Y."/>
            <person name="Liu T."/>
            <person name="Pan Y."/>
            <person name="Xia L."/>
            <person name="Li J."/>
            <person name="Zhao F."/>
            <person name="Cao W."/>
        </authorList>
    </citation>
    <scope>NUCLEOTIDE SEQUENCE</scope>
    <source>
        <strain evidence="2">Rmic-2018</strain>
        <tissue evidence="2">Larvae</tissue>
    </source>
</reference>
<dbReference type="PANTHER" id="PTHR22954:SF3">
    <property type="entry name" value="PROTEIN CBG08539"/>
    <property type="match status" value="1"/>
</dbReference>
<dbReference type="VEuPathDB" id="VectorBase:LOC119176595"/>
<proteinExistence type="predicted"/>
<keyword evidence="3" id="KW-1185">Reference proteome</keyword>
<evidence type="ECO:0008006" key="4">
    <source>
        <dbReference type="Google" id="ProtNLM"/>
    </source>
</evidence>